<evidence type="ECO:0000259" key="10">
    <source>
        <dbReference type="Pfam" id="PF21088"/>
    </source>
</evidence>
<evidence type="ECO:0000259" key="8">
    <source>
        <dbReference type="Pfam" id="PF00924"/>
    </source>
</evidence>
<feature type="transmembrane region" description="Helical" evidence="7">
    <location>
        <begin position="81"/>
        <end position="106"/>
    </location>
</feature>
<feature type="transmembrane region" description="Helical" evidence="7">
    <location>
        <begin position="157"/>
        <end position="182"/>
    </location>
</feature>
<feature type="domain" description="Mechanosensitive ion channel transmembrane helices 2/3" evidence="10">
    <location>
        <begin position="130"/>
        <end position="168"/>
    </location>
</feature>
<keyword evidence="12" id="KW-1185">Reference proteome</keyword>
<dbReference type="Pfam" id="PF21082">
    <property type="entry name" value="MS_channel_3rd"/>
    <property type="match status" value="1"/>
</dbReference>
<gene>
    <name evidence="11" type="ORF">L6E24_08355</name>
</gene>
<dbReference type="Gene3D" id="3.30.70.100">
    <property type="match status" value="1"/>
</dbReference>
<evidence type="ECO:0000256" key="6">
    <source>
        <dbReference type="ARBA" id="ARBA00023136"/>
    </source>
</evidence>
<dbReference type="InterPro" id="IPR006685">
    <property type="entry name" value="MscS_channel_2nd"/>
</dbReference>
<dbReference type="InterPro" id="IPR011066">
    <property type="entry name" value="MscS_channel_C_sf"/>
</dbReference>
<dbReference type="InterPro" id="IPR010920">
    <property type="entry name" value="LSM_dom_sf"/>
</dbReference>
<dbReference type="InterPro" id="IPR045275">
    <property type="entry name" value="MscS_archaea/bacteria_type"/>
</dbReference>
<dbReference type="SUPFAM" id="SSF82689">
    <property type="entry name" value="Mechanosensitive channel protein MscS (YggB), C-terminal domain"/>
    <property type="match status" value="1"/>
</dbReference>
<evidence type="ECO:0000259" key="9">
    <source>
        <dbReference type="Pfam" id="PF21082"/>
    </source>
</evidence>
<feature type="transmembrane region" description="Helical" evidence="7">
    <location>
        <begin position="127"/>
        <end position="145"/>
    </location>
</feature>
<dbReference type="Gene3D" id="1.10.287.1260">
    <property type="match status" value="1"/>
</dbReference>
<protein>
    <submittedName>
        <fullName evidence="11">Mechanosensitive ion channel family protein</fullName>
    </submittedName>
</protein>
<dbReference type="PANTHER" id="PTHR30221">
    <property type="entry name" value="SMALL-CONDUCTANCE MECHANOSENSITIVE CHANNEL"/>
    <property type="match status" value="1"/>
</dbReference>
<evidence type="ECO:0000313" key="12">
    <source>
        <dbReference type="Proteomes" id="UP001060368"/>
    </source>
</evidence>
<keyword evidence="5 7" id="KW-1133">Transmembrane helix</keyword>
<dbReference type="SUPFAM" id="SSF82861">
    <property type="entry name" value="Mechanosensitive channel protein MscS (YggB), transmembrane region"/>
    <property type="match status" value="1"/>
</dbReference>
<dbReference type="AlphaFoldDB" id="A0A9E7PM51"/>
<dbReference type="SUPFAM" id="SSF50182">
    <property type="entry name" value="Sm-like ribonucleoproteins"/>
    <property type="match status" value="1"/>
</dbReference>
<dbReference type="KEGG" id="mend:L6E24_08355"/>
<comment type="similarity">
    <text evidence="2">Belongs to the MscS (TC 1.A.23) family.</text>
</comment>
<evidence type="ECO:0000256" key="4">
    <source>
        <dbReference type="ARBA" id="ARBA00022692"/>
    </source>
</evidence>
<keyword evidence="4 7" id="KW-0812">Transmembrane</keyword>
<dbReference type="RefSeq" id="WP_257741545.1">
    <property type="nucleotide sequence ID" value="NZ_CP096115.1"/>
</dbReference>
<evidence type="ECO:0000256" key="2">
    <source>
        <dbReference type="ARBA" id="ARBA00008017"/>
    </source>
</evidence>
<feature type="domain" description="Mechanosensitive ion channel MscS" evidence="8">
    <location>
        <begin position="169"/>
        <end position="235"/>
    </location>
</feature>
<feature type="transmembrane region" description="Helical" evidence="7">
    <location>
        <begin position="46"/>
        <end position="69"/>
    </location>
</feature>
<sequence length="343" mass="38626">MSDLNIAAVIFFTGTILAYVTYRIFKVLERKAEKTKSKLDDILIISLKKPVVIGILVSTVFITLQYIPIHEGYAWILSSRYFNTLIIIFATWIVATFAESFICLYGRWVSDQTESDLDDKIIDVLEVSAKYIIWFIGFLLILSYLEINITPLLAAGGIFGIAIALAAQDLISNFFGGALIVVDKPFKIGDRIKIEGKLGDVISVGPRSTRLKTLDHQMLTIPNSKISNTIITNYAMPDVKLKVRIPVSVGYGSDVRRVKEILYEIAGDAIKNTDYVLSDPAPSVYFLEFGASSLDFMMLIWAKKFNMSWDIKDHVNFEIERRFAEEGIEIPFPQMDVHLKAGE</sequence>
<dbReference type="PANTHER" id="PTHR30221:SF1">
    <property type="entry name" value="SMALL-CONDUCTANCE MECHANOSENSITIVE CHANNEL"/>
    <property type="match status" value="1"/>
</dbReference>
<accession>A0A9E7PM51</accession>
<feature type="transmembrane region" description="Helical" evidence="7">
    <location>
        <begin position="6"/>
        <end position="25"/>
    </location>
</feature>
<evidence type="ECO:0000256" key="7">
    <source>
        <dbReference type="SAM" id="Phobius"/>
    </source>
</evidence>
<dbReference type="Proteomes" id="UP001060368">
    <property type="component" value="Chromosome"/>
</dbReference>
<dbReference type="InterPro" id="IPR049278">
    <property type="entry name" value="MS_channel_C"/>
</dbReference>
<dbReference type="GO" id="GO:0008381">
    <property type="term" value="F:mechanosensitive monoatomic ion channel activity"/>
    <property type="evidence" value="ECO:0007669"/>
    <property type="project" value="InterPro"/>
</dbReference>
<dbReference type="InterPro" id="IPR011014">
    <property type="entry name" value="MscS_channel_TM-2"/>
</dbReference>
<dbReference type="GeneID" id="74307707"/>
<reference evidence="11" key="1">
    <citation type="submission" date="2022-04" db="EMBL/GenBank/DDBJ databases">
        <title>Complete genome of Methanoplanus endosymbiosus DSM 3599.</title>
        <authorList>
            <person name="Chen S.-C."/>
            <person name="You Y.-T."/>
            <person name="Zhou Y.-Z."/>
            <person name="Lai M.-C."/>
        </authorList>
    </citation>
    <scope>NUCLEOTIDE SEQUENCE</scope>
    <source>
        <strain evidence="11">DSM 3599</strain>
    </source>
</reference>
<evidence type="ECO:0000256" key="5">
    <source>
        <dbReference type="ARBA" id="ARBA00022989"/>
    </source>
</evidence>
<dbReference type="InterPro" id="IPR049142">
    <property type="entry name" value="MS_channel_1st"/>
</dbReference>
<proteinExistence type="inferred from homology"/>
<dbReference type="EMBL" id="CP096115">
    <property type="protein sequence ID" value="UUX91391.1"/>
    <property type="molecule type" value="Genomic_DNA"/>
</dbReference>
<feature type="domain" description="Mechanosensitive ion channel MscS C-terminal" evidence="9">
    <location>
        <begin position="243"/>
        <end position="330"/>
    </location>
</feature>
<organism evidence="11 12">
    <name type="scientific">Methanoplanus endosymbiosus</name>
    <dbReference type="NCBI Taxonomy" id="33865"/>
    <lineage>
        <taxon>Archaea</taxon>
        <taxon>Methanobacteriati</taxon>
        <taxon>Methanobacteriota</taxon>
        <taxon>Stenosarchaea group</taxon>
        <taxon>Methanomicrobia</taxon>
        <taxon>Methanomicrobiales</taxon>
        <taxon>Methanomicrobiaceae</taxon>
        <taxon>Methanoplanus</taxon>
    </lineage>
</organism>
<evidence type="ECO:0000256" key="3">
    <source>
        <dbReference type="ARBA" id="ARBA00022475"/>
    </source>
</evidence>
<comment type="subcellular location">
    <subcellularLocation>
        <location evidence="1">Cell membrane</location>
        <topology evidence="1">Multi-pass membrane protein</topology>
    </subcellularLocation>
</comment>
<evidence type="ECO:0000256" key="1">
    <source>
        <dbReference type="ARBA" id="ARBA00004651"/>
    </source>
</evidence>
<dbReference type="GO" id="GO:0005886">
    <property type="term" value="C:plasma membrane"/>
    <property type="evidence" value="ECO:0007669"/>
    <property type="project" value="UniProtKB-SubCell"/>
</dbReference>
<dbReference type="InterPro" id="IPR023408">
    <property type="entry name" value="MscS_beta-dom_sf"/>
</dbReference>
<name>A0A9E7PM51_9EURY</name>
<evidence type="ECO:0000313" key="11">
    <source>
        <dbReference type="EMBL" id="UUX91391.1"/>
    </source>
</evidence>
<dbReference type="Pfam" id="PF00924">
    <property type="entry name" value="MS_channel_2nd"/>
    <property type="match status" value="1"/>
</dbReference>
<dbReference type="Pfam" id="PF21088">
    <property type="entry name" value="MS_channel_1st"/>
    <property type="match status" value="1"/>
</dbReference>
<keyword evidence="3" id="KW-1003">Cell membrane</keyword>
<keyword evidence="6 7" id="KW-0472">Membrane</keyword>
<dbReference type="Gene3D" id="2.30.30.60">
    <property type="match status" value="1"/>
</dbReference>